<protein>
    <submittedName>
        <fullName evidence="1 3">Uncharacterized protein</fullName>
    </submittedName>
</protein>
<accession>A0A1S0U233</accession>
<evidence type="ECO:0000313" key="2">
    <source>
        <dbReference type="Proteomes" id="UP000095285"/>
    </source>
</evidence>
<dbReference type="EMBL" id="JH712133">
    <property type="protein sequence ID" value="EFO23903.1"/>
    <property type="molecule type" value="Genomic_DNA"/>
</dbReference>
<organism evidence="2 3">
    <name type="scientific">Loa loa</name>
    <name type="common">Eye worm</name>
    <name type="synonym">Filaria loa</name>
    <dbReference type="NCBI Taxonomy" id="7209"/>
    <lineage>
        <taxon>Eukaryota</taxon>
        <taxon>Metazoa</taxon>
        <taxon>Ecdysozoa</taxon>
        <taxon>Nematoda</taxon>
        <taxon>Chromadorea</taxon>
        <taxon>Rhabditida</taxon>
        <taxon>Spirurina</taxon>
        <taxon>Spiruromorpha</taxon>
        <taxon>Filarioidea</taxon>
        <taxon>Onchocercidae</taxon>
        <taxon>Loa</taxon>
    </lineage>
</organism>
<dbReference type="CTD" id="9941984"/>
<sequence length="97" mass="11105">MPPTGHKPETQIYPPTKYERLPSTSAHIARKTSYWDNNQLLQLNRYRHSRTTFSVTSVVNGICSDTVTLRAERVWGFMGKISATSNLEQNTQELITH</sequence>
<reference evidence="1 2" key="1">
    <citation type="submission" date="2012-04" db="EMBL/GenBank/DDBJ databases">
        <title>The Genome Sequence of Loa loa.</title>
        <authorList>
            <consortium name="The Broad Institute Genome Sequencing Platform"/>
            <consortium name="Broad Institute Genome Sequencing Center for Infectious Disease"/>
            <person name="Nutman T.B."/>
            <person name="Fink D.L."/>
            <person name="Russ C."/>
            <person name="Young S."/>
            <person name="Zeng Q."/>
            <person name="Gargeya S."/>
            <person name="Alvarado L."/>
            <person name="Berlin A."/>
            <person name="Chapman S.B."/>
            <person name="Chen Z."/>
            <person name="Freedman E."/>
            <person name="Gellesch M."/>
            <person name="Goldberg J."/>
            <person name="Griggs A."/>
            <person name="Gujja S."/>
            <person name="Heilman E.R."/>
            <person name="Heiman D."/>
            <person name="Howarth C."/>
            <person name="Mehta T."/>
            <person name="Neiman D."/>
            <person name="Pearson M."/>
            <person name="Roberts A."/>
            <person name="Saif S."/>
            <person name="Shea T."/>
            <person name="Shenoy N."/>
            <person name="Sisk P."/>
            <person name="Stolte C."/>
            <person name="Sykes S."/>
            <person name="White J."/>
            <person name="Yandava C."/>
            <person name="Haas B."/>
            <person name="Henn M.R."/>
            <person name="Nusbaum C."/>
            <person name="Birren B."/>
        </authorList>
    </citation>
    <scope>NUCLEOTIDE SEQUENCE [LARGE SCALE GENOMIC DNA]</scope>
</reference>
<evidence type="ECO:0000313" key="3">
    <source>
        <dbReference type="WBParaSite" id="EN70_758"/>
    </source>
</evidence>
<evidence type="ECO:0000313" key="1">
    <source>
        <dbReference type="EMBL" id="EFO23903.1"/>
    </source>
</evidence>
<dbReference type="WBParaSite" id="EN70_758">
    <property type="protein sequence ID" value="EN70_758"/>
    <property type="gene ID" value="EN70_758"/>
</dbReference>
<dbReference type="KEGG" id="loa:LOAG_04582"/>
<name>A0A1I7VYD7_LOALO</name>
<dbReference type="RefSeq" id="XP_003140167.1">
    <property type="nucleotide sequence ID" value="XM_003140119.1"/>
</dbReference>
<dbReference type="Proteomes" id="UP000095285">
    <property type="component" value="Unassembled WGS sequence"/>
</dbReference>
<reference evidence="3" key="2">
    <citation type="submission" date="2016-11" db="UniProtKB">
        <authorList>
            <consortium name="WormBaseParasite"/>
        </authorList>
    </citation>
    <scope>IDENTIFICATION</scope>
</reference>
<dbReference type="GeneID" id="9941984"/>
<keyword evidence="2" id="KW-1185">Reference proteome</keyword>
<accession>A0A1I7VYD7</accession>
<dbReference type="InParanoid" id="A0A1I7VYD7"/>
<dbReference type="AlphaFoldDB" id="A0A1I7VYD7"/>
<gene>
    <name evidence="1 3" type="ORF">LOAG_04582</name>
</gene>
<proteinExistence type="predicted"/>